<evidence type="ECO:0000313" key="3">
    <source>
        <dbReference type="EMBL" id="RLQ84069.1"/>
    </source>
</evidence>
<dbReference type="SUPFAM" id="SSF82771">
    <property type="entry name" value="GIY-YIG endonuclease"/>
    <property type="match status" value="1"/>
</dbReference>
<dbReference type="RefSeq" id="WP_121659113.1">
    <property type="nucleotide sequence ID" value="NZ_BMEK01000002.1"/>
</dbReference>
<dbReference type="InterPro" id="IPR035901">
    <property type="entry name" value="GIY-YIG_endonuc_sf"/>
</dbReference>
<dbReference type="Gene3D" id="3.40.1440.10">
    <property type="entry name" value="GIY-YIG endonuclease"/>
    <property type="match status" value="1"/>
</dbReference>
<keyword evidence="4" id="KW-1185">Reference proteome</keyword>
<comment type="caution">
    <text evidence="3">The sequence shown here is derived from an EMBL/GenBank/DDBJ whole genome shotgun (WGS) entry which is preliminary data.</text>
</comment>
<dbReference type="Proteomes" id="UP000282460">
    <property type="component" value="Unassembled WGS sequence"/>
</dbReference>
<reference evidence="3 4" key="1">
    <citation type="submission" date="2018-10" db="EMBL/GenBank/DDBJ databases">
        <authorList>
            <person name="Li J."/>
        </authorList>
    </citation>
    <scope>NUCLEOTIDE SEQUENCE [LARGE SCALE GENOMIC DNA]</scope>
    <source>
        <strain evidence="3 4">ZD1-4</strain>
    </source>
</reference>
<evidence type="ECO:0000313" key="4">
    <source>
        <dbReference type="Proteomes" id="UP000282460"/>
    </source>
</evidence>
<dbReference type="InterPro" id="IPR050190">
    <property type="entry name" value="UPF0213_domain"/>
</dbReference>
<dbReference type="PANTHER" id="PTHR34477">
    <property type="entry name" value="UPF0213 PROTEIN YHBQ"/>
    <property type="match status" value="1"/>
</dbReference>
<organism evidence="3 4">
    <name type="scientific">Mycetocola zhadangensis</name>
    <dbReference type="NCBI Taxonomy" id="1164595"/>
    <lineage>
        <taxon>Bacteria</taxon>
        <taxon>Bacillati</taxon>
        <taxon>Actinomycetota</taxon>
        <taxon>Actinomycetes</taxon>
        <taxon>Micrococcales</taxon>
        <taxon>Microbacteriaceae</taxon>
        <taxon>Mycetocola</taxon>
    </lineage>
</organism>
<evidence type="ECO:0000256" key="1">
    <source>
        <dbReference type="ARBA" id="ARBA00007435"/>
    </source>
</evidence>
<dbReference type="AlphaFoldDB" id="A0A3L7J113"/>
<sequence length="88" mass="10361">MPYMYMLRCTDGAIITGTAWDLSHHLGDECGSGRTRTAWRRPVELVYVEWFDRIDAAFYREREVHGWRRSRKERLIAEGGGWLDSRPS</sequence>
<comment type="similarity">
    <text evidence="1">Belongs to the UPF0213 family.</text>
</comment>
<evidence type="ECO:0000259" key="2">
    <source>
        <dbReference type="Pfam" id="PF01541"/>
    </source>
</evidence>
<dbReference type="OrthoDB" id="9797095at2"/>
<gene>
    <name evidence="3" type="ORF">D9V28_07445</name>
</gene>
<dbReference type="Pfam" id="PF01541">
    <property type="entry name" value="GIY-YIG"/>
    <property type="match status" value="1"/>
</dbReference>
<dbReference type="EMBL" id="RCWJ01000002">
    <property type="protein sequence ID" value="RLQ84069.1"/>
    <property type="molecule type" value="Genomic_DNA"/>
</dbReference>
<feature type="domain" description="GIY-YIG" evidence="2">
    <location>
        <begin position="2"/>
        <end position="72"/>
    </location>
</feature>
<dbReference type="PANTHER" id="PTHR34477:SF1">
    <property type="entry name" value="UPF0213 PROTEIN YHBQ"/>
    <property type="match status" value="1"/>
</dbReference>
<accession>A0A3L7J113</accession>
<name>A0A3L7J113_9MICO</name>
<protein>
    <submittedName>
        <fullName evidence="3">GIY-YIG nuclease family protein</fullName>
    </submittedName>
</protein>
<proteinExistence type="inferred from homology"/>
<dbReference type="InterPro" id="IPR000305">
    <property type="entry name" value="GIY-YIG_endonuc"/>
</dbReference>